<proteinExistence type="predicted"/>
<evidence type="ECO:0000259" key="1">
    <source>
        <dbReference type="Pfam" id="PF01248"/>
    </source>
</evidence>
<dbReference type="RefSeq" id="WP_283731745.1">
    <property type="nucleotide sequence ID" value="NZ_CP125968.1"/>
</dbReference>
<dbReference type="InterPro" id="IPR029064">
    <property type="entry name" value="Ribosomal_eL30-like_sf"/>
</dbReference>
<name>A0AAW9A7H8_9BACL</name>
<dbReference type="Pfam" id="PF01248">
    <property type="entry name" value="Ribosomal_L7Ae"/>
    <property type="match status" value="1"/>
</dbReference>
<dbReference type="Gene3D" id="3.30.1330.30">
    <property type="match status" value="1"/>
</dbReference>
<sequence>MNHPKEIFQLLGMAARARKLITGEELVIKEVRSGNARIVIVSEDASKNTLKKINDKCDFYNVEKHVFGSREALGHAIGKESRVVLALTDTGFAGKLSGLLNEYNRGWANDEDTCTRIREKSESDE</sequence>
<dbReference type="NCBIfam" id="NF005825">
    <property type="entry name" value="PRK07714.1"/>
    <property type="match status" value="1"/>
</dbReference>
<accession>A0AAW9A7H8</accession>
<keyword evidence="3" id="KW-1185">Reference proteome</keyword>
<protein>
    <submittedName>
        <fullName evidence="2">YlxQ family RNA-binding protein</fullName>
    </submittedName>
</protein>
<feature type="domain" description="Ribosomal protein eL8/eL30/eS12/Gadd45" evidence="1">
    <location>
        <begin position="6"/>
        <end position="92"/>
    </location>
</feature>
<dbReference type="Proteomes" id="UP001271648">
    <property type="component" value="Unassembled WGS sequence"/>
</dbReference>
<reference evidence="2 3" key="1">
    <citation type="submission" date="2023-06" db="EMBL/GenBank/DDBJ databases">
        <title>Sporosarcina sp. nov., isolated from Korean traditional fermented seafood 'Jeotgal'.</title>
        <authorList>
            <person name="Yang A.I."/>
            <person name="Shin N.-R."/>
        </authorList>
    </citation>
    <scope>NUCLEOTIDE SEQUENCE [LARGE SCALE GENOMIC DNA]</scope>
    <source>
        <strain evidence="2 3">KCTC43456</strain>
    </source>
</reference>
<dbReference type="AlphaFoldDB" id="A0AAW9A7H8"/>
<comment type="caution">
    <text evidence="2">The sequence shown here is derived from an EMBL/GenBank/DDBJ whole genome shotgun (WGS) entry which is preliminary data.</text>
</comment>
<dbReference type="SUPFAM" id="SSF55315">
    <property type="entry name" value="L30e-like"/>
    <property type="match status" value="1"/>
</dbReference>
<dbReference type="EMBL" id="JAUBDJ010000001">
    <property type="protein sequence ID" value="MDW0115693.1"/>
    <property type="molecule type" value="Genomic_DNA"/>
</dbReference>
<dbReference type="InterPro" id="IPR004038">
    <property type="entry name" value="Ribosomal_eL8/eL30/eS12/Gad45"/>
</dbReference>
<evidence type="ECO:0000313" key="2">
    <source>
        <dbReference type="EMBL" id="MDW0115693.1"/>
    </source>
</evidence>
<gene>
    <name evidence="2" type="ORF">QTL97_01915</name>
</gene>
<organism evidence="2 3">
    <name type="scientific">Sporosarcina thermotolerans</name>
    <dbReference type="NCBI Taxonomy" id="633404"/>
    <lineage>
        <taxon>Bacteria</taxon>
        <taxon>Bacillati</taxon>
        <taxon>Bacillota</taxon>
        <taxon>Bacilli</taxon>
        <taxon>Bacillales</taxon>
        <taxon>Caryophanaceae</taxon>
        <taxon>Sporosarcina</taxon>
    </lineage>
</organism>
<evidence type="ECO:0000313" key="3">
    <source>
        <dbReference type="Proteomes" id="UP001271648"/>
    </source>
</evidence>